<evidence type="ECO:0000256" key="1">
    <source>
        <dbReference type="ARBA" id="ARBA00001275"/>
    </source>
</evidence>
<dbReference type="Pfam" id="PF00343">
    <property type="entry name" value="Phosphorylase"/>
    <property type="match status" value="1"/>
</dbReference>
<dbReference type="SUPFAM" id="SSF53756">
    <property type="entry name" value="UDP-Glycosyltransferase/glycogen phosphorylase"/>
    <property type="match status" value="1"/>
</dbReference>
<evidence type="ECO:0000256" key="10">
    <source>
        <dbReference type="PIRSR" id="PIRSR000460-1"/>
    </source>
</evidence>
<evidence type="ECO:0000256" key="4">
    <source>
        <dbReference type="ARBA" id="ARBA00022600"/>
    </source>
</evidence>
<dbReference type="InterPro" id="IPR011833">
    <property type="entry name" value="Glycg_phsphrylas"/>
</dbReference>
<dbReference type="RefSeq" id="WP_197721819.1">
    <property type="nucleotide sequence ID" value="NZ_AP018721.1"/>
</dbReference>
<keyword evidence="13" id="KW-1185">Reference proteome</keyword>
<comment type="function">
    <text evidence="11">Allosteric enzyme that catalyzes the rate-limiting step in glycogen catabolism, the phosphorolytic cleavage of glycogen to produce glucose-1-phosphate, and plays a central role in maintaining cellular and organismal glucose homeostasis.</text>
</comment>
<dbReference type="AlphaFoldDB" id="A0A4R3JSG4"/>
<evidence type="ECO:0000256" key="9">
    <source>
        <dbReference type="ARBA" id="ARBA00025174"/>
    </source>
</evidence>
<evidence type="ECO:0000313" key="13">
    <source>
        <dbReference type="Proteomes" id="UP000295135"/>
    </source>
</evidence>
<dbReference type="Proteomes" id="UP000295135">
    <property type="component" value="Unassembled WGS sequence"/>
</dbReference>
<gene>
    <name evidence="12" type="ORF">EDC61_12225</name>
</gene>
<dbReference type="CDD" id="cd04300">
    <property type="entry name" value="GT35_Glycogen_Phosphorylase"/>
    <property type="match status" value="1"/>
</dbReference>
<evidence type="ECO:0000256" key="5">
    <source>
        <dbReference type="ARBA" id="ARBA00022676"/>
    </source>
</evidence>
<comment type="similarity">
    <text evidence="3 11">Belongs to the glycogen phosphorylase family.</text>
</comment>
<evidence type="ECO:0000256" key="7">
    <source>
        <dbReference type="ARBA" id="ARBA00022898"/>
    </source>
</evidence>
<comment type="caution">
    <text evidence="12">The sequence shown here is derived from an EMBL/GenBank/DDBJ whole genome shotgun (WGS) entry which is preliminary data.</text>
</comment>
<comment type="cofactor">
    <cofactor evidence="2 11">
        <name>pyridoxal 5'-phosphate</name>
        <dbReference type="ChEBI" id="CHEBI:597326"/>
    </cofactor>
</comment>
<organism evidence="12 13">
    <name type="scientific">Sulfuritortus calidifontis</name>
    <dbReference type="NCBI Taxonomy" id="1914471"/>
    <lineage>
        <taxon>Bacteria</taxon>
        <taxon>Pseudomonadati</taxon>
        <taxon>Pseudomonadota</taxon>
        <taxon>Betaproteobacteria</taxon>
        <taxon>Nitrosomonadales</taxon>
        <taxon>Thiobacillaceae</taxon>
        <taxon>Sulfuritortus</taxon>
    </lineage>
</organism>
<feature type="modified residue" description="N6-(pyridoxal phosphate)lysine" evidence="10">
    <location>
        <position position="671"/>
    </location>
</feature>
<reference evidence="12 13" key="1">
    <citation type="submission" date="2019-03" db="EMBL/GenBank/DDBJ databases">
        <title>Genomic Encyclopedia of Type Strains, Phase IV (KMG-IV): sequencing the most valuable type-strain genomes for metagenomic binning, comparative biology and taxonomic classification.</title>
        <authorList>
            <person name="Goeker M."/>
        </authorList>
    </citation>
    <scope>NUCLEOTIDE SEQUENCE [LARGE SCALE GENOMIC DNA]</scope>
    <source>
        <strain evidence="12 13">DSM 103923</strain>
    </source>
</reference>
<protein>
    <recommendedName>
        <fullName evidence="11">Alpha-1,4 glucan phosphorylase</fullName>
        <ecNumber evidence="11">2.4.1.1</ecNumber>
    </recommendedName>
</protein>
<comment type="catalytic activity">
    <reaction evidence="1 11">
        <text>[(1-&gt;4)-alpha-D-glucosyl](n) + phosphate = [(1-&gt;4)-alpha-D-glucosyl](n-1) + alpha-D-glucose 1-phosphate</text>
        <dbReference type="Rhea" id="RHEA:41732"/>
        <dbReference type="Rhea" id="RHEA-COMP:9584"/>
        <dbReference type="Rhea" id="RHEA-COMP:9586"/>
        <dbReference type="ChEBI" id="CHEBI:15444"/>
        <dbReference type="ChEBI" id="CHEBI:43474"/>
        <dbReference type="ChEBI" id="CHEBI:58601"/>
        <dbReference type="EC" id="2.4.1.1"/>
    </reaction>
</comment>
<dbReference type="GO" id="GO:0030170">
    <property type="term" value="F:pyridoxal phosphate binding"/>
    <property type="evidence" value="ECO:0007669"/>
    <property type="project" value="InterPro"/>
</dbReference>
<sequence length="827" mass="94836">MKNKPAHYASAKINKLSMDAESIECSLGNHLVYSISKDPITATDRDWFYSAAYAARERLTEHWIKTMRSYYEQDAKRVYYLSMEFLMGRTLMNAVLNTGCEENFKKAMAGLGLDAERIREQEFDAALGNGGLGRLAACFLDSMATLGIPGYGYGIRYEYGMFNQHIENGYQVEHPDNWLRYGNPWEFPRPEMLYQVKFNGRVVNYADEQGNPRFHWVDTDDVMAMAYDYPIPGYDTETVNNMRLWAAKASRDFDLRYFNEGNYIKAVEDKNESENLSKVLYPDDTTEMGRELRLKQQYFFVCASLQDILVRHHKHHDGFDTLPDKVAIQLNDTHPSIAIAELMRIMVDLHNVDWDHAWDITTRTFAYTNHTLMPEALETWPVELFEKILPRHLQIIYEINHRFLKEVMHRYPDDPGLWARLSIIDETHGRRIRMAHLAIVGSHKVNGVAELHTQLMKDTIFADFQRMWPHKIINMTNGITPRRWLNQANPGLSALISRHIGRGWLKNLSQLRRLVPLADDAEFRAEFAQVKRDNKLRLAKVIEQRLHIQVDPDSMFDVQIKRIHEYKRQLLNVLHVITLYNRLRAGGDCVPRTVIFAGKAAPGYLQAKRIIKLINDVADIINNDPAVADRLKVVFIPNYDVSNAELIVPAANLSEQISTAGTEASGTGNMKLSLNGALTIGTLDGANIEIRQEVGPENFFIFGLTTDEVSRLWAAGYNPWDYYHADAELRQALDMINHGYFSPDDRERFRPIFDALTQGGDPYLLLADYASYIACQQSVEALYRESDAWTRKSILNVAHMGKFSSDRTISDYASQIWGAQPISVPAD</sequence>
<evidence type="ECO:0000256" key="11">
    <source>
        <dbReference type="RuleBase" id="RU000587"/>
    </source>
</evidence>
<evidence type="ECO:0000256" key="6">
    <source>
        <dbReference type="ARBA" id="ARBA00022679"/>
    </source>
</evidence>
<dbReference type="InterPro" id="IPR000811">
    <property type="entry name" value="Glyco_trans_35"/>
</dbReference>
<keyword evidence="5 11" id="KW-0328">Glycosyltransferase</keyword>
<name>A0A4R3JSG4_9PROT</name>
<dbReference type="GO" id="GO:0008184">
    <property type="term" value="F:glycogen phosphorylase activity"/>
    <property type="evidence" value="ECO:0007669"/>
    <property type="project" value="InterPro"/>
</dbReference>
<accession>A0A4R3JSG4</accession>
<dbReference type="EC" id="2.4.1.1" evidence="11"/>
<evidence type="ECO:0000256" key="8">
    <source>
        <dbReference type="ARBA" id="ARBA00023277"/>
    </source>
</evidence>
<dbReference type="Gene3D" id="3.40.50.2000">
    <property type="entry name" value="Glycogen Phosphorylase B"/>
    <property type="match status" value="2"/>
</dbReference>
<keyword evidence="4" id="KW-0321">Glycogen metabolism</keyword>
<dbReference type="PANTHER" id="PTHR11468">
    <property type="entry name" value="GLYCOGEN PHOSPHORYLASE"/>
    <property type="match status" value="1"/>
</dbReference>
<keyword evidence="7 10" id="KW-0663">Pyridoxal phosphate</keyword>
<evidence type="ECO:0000313" key="12">
    <source>
        <dbReference type="EMBL" id="TCS69010.1"/>
    </source>
</evidence>
<dbReference type="InterPro" id="IPR035090">
    <property type="entry name" value="Pyridoxal_P_attach_site"/>
</dbReference>
<dbReference type="FunFam" id="3.40.50.2000:FF:000002">
    <property type="entry name" value="Alpha-1,4 glucan phosphorylase"/>
    <property type="match status" value="1"/>
</dbReference>
<dbReference type="PANTHER" id="PTHR11468:SF3">
    <property type="entry name" value="GLYCOGEN PHOSPHORYLASE, LIVER FORM"/>
    <property type="match status" value="1"/>
</dbReference>
<keyword evidence="8 11" id="KW-0119">Carbohydrate metabolism</keyword>
<evidence type="ECO:0000256" key="3">
    <source>
        <dbReference type="ARBA" id="ARBA00006047"/>
    </source>
</evidence>
<dbReference type="EMBL" id="SLZY01000022">
    <property type="protein sequence ID" value="TCS69010.1"/>
    <property type="molecule type" value="Genomic_DNA"/>
</dbReference>
<proteinExistence type="inferred from homology"/>
<comment type="function">
    <text evidence="9">Phosphorylase is an important allosteric enzyme in carbohydrate metabolism. Enzymes from different sources differ in their regulatory mechanisms and in their natural substrates. However, all known phosphorylases share catalytic and structural properties.</text>
</comment>
<dbReference type="GO" id="GO:0005980">
    <property type="term" value="P:glycogen catabolic process"/>
    <property type="evidence" value="ECO:0007669"/>
    <property type="project" value="TreeGrafter"/>
</dbReference>
<dbReference type="NCBIfam" id="TIGR02093">
    <property type="entry name" value="P_ylase"/>
    <property type="match status" value="1"/>
</dbReference>
<keyword evidence="6 11" id="KW-0808">Transferase</keyword>
<dbReference type="GO" id="GO:0005737">
    <property type="term" value="C:cytoplasm"/>
    <property type="evidence" value="ECO:0007669"/>
    <property type="project" value="TreeGrafter"/>
</dbReference>
<dbReference type="FunFam" id="3.40.50.2000:FF:000005">
    <property type="entry name" value="Alpha-1,4 glucan phosphorylase"/>
    <property type="match status" value="1"/>
</dbReference>
<dbReference type="PIRSF" id="PIRSF000460">
    <property type="entry name" value="Pprylas_GlgP"/>
    <property type="match status" value="1"/>
</dbReference>
<dbReference type="PROSITE" id="PS00102">
    <property type="entry name" value="PHOSPHORYLASE"/>
    <property type="match status" value="1"/>
</dbReference>
<evidence type="ECO:0000256" key="2">
    <source>
        <dbReference type="ARBA" id="ARBA00001933"/>
    </source>
</evidence>